<feature type="compositionally biased region" description="Low complexity" evidence="3">
    <location>
        <begin position="26"/>
        <end position="51"/>
    </location>
</feature>
<sequence length="391" mass="41750">MKTFRLWLVVALMVFATFAFAGCGNSTSSSSTGSSNTSSSNTSSSNTSSNSADKYSNVGIVLPTKAESRWPMAQKQFEQVLPGATILYSNGDTATEKTNVESLISKGVKVLVIVPQDATAAAAEVNEAHSKDIKVISYDRLIMNTPNVDYYVTFDSVAVGAAQAQYLVDNAKGTGNHLYLYAGAPSDNNAFLFFQGAWSVLQPKIADGTFVIENSSIADSLKNTATLTHSQLAQIINQITTNWDPATAKTLAQANLAKAKADQKGVVYVLAPNDDTSRAITDTFRADKDVTQIYSTGQDFTQASLQYILDGKQSMTIWKADAKLVADVKDIVDSINNNTKPSCIVTTYNNGSADVPATKAPLIIVTKDNAESVINSSGLYKVDNGKVTPVQ</sequence>
<keyword evidence="7" id="KW-1185">Reference proteome</keyword>
<feature type="chain" id="PRO_5047487322" evidence="4">
    <location>
        <begin position="22"/>
        <end position="391"/>
    </location>
</feature>
<evidence type="ECO:0000259" key="5">
    <source>
        <dbReference type="Pfam" id="PF13407"/>
    </source>
</evidence>
<dbReference type="Pfam" id="PF13407">
    <property type="entry name" value="Peripla_BP_4"/>
    <property type="match status" value="1"/>
</dbReference>
<evidence type="ECO:0000256" key="3">
    <source>
        <dbReference type="SAM" id="MobiDB-lite"/>
    </source>
</evidence>
<keyword evidence="2 4" id="KW-0732">Signal</keyword>
<reference evidence="6" key="1">
    <citation type="submission" date="2021-03" db="EMBL/GenBank/DDBJ databases">
        <title>Genomic Encyclopedia of Type Strains, Phase IV (KMG-IV): sequencing the most valuable type-strain genomes for metagenomic binning, comparative biology and taxonomic classification.</title>
        <authorList>
            <person name="Goeker M."/>
        </authorList>
    </citation>
    <scope>NUCLEOTIDE SEQUENCE</scope>
    <source>
        <strain evidence="6">DSM 101588</strain>
    </source>
</reference>
<dbReference type="RefSeq" id="WP_209453428.1">
    <property type="nucleotide sequence ID" value="NZ_JAGGLT010000009.1"/>
</dbReference>
<dbReference type="PANTHER" id="PTHR30036:SF1">
    <property type="entry name" value="D-XYLOSE-BINDING PERIPLASMIC PROTEIN"/>
    <property type="match status" value="1"/>
</dbReference>
<evidence type="ECO:0000313" key="7">
    <source>
        <dbReference type="Proteomes" id="UP001166402"/>
    </source>
</evidence>
<dbReference type="CDD" id="cd19994">
    <property type="entry name" value="PBP1_ChvE"/>
    <property type="match status" value="1"/>
</dbReference>
<accession>A0ABS4ND01</accession>
<dbReference type="SUPFAM" id="SSF53822">
    <property type="entry name" value="Periplasmic binding protein-like I"/>
    <property type="match status" value="1"/>
</dbReference>
<dbReference type="PANTHER" id="PTHR30036">
    <property type="entry name" value="D-XYLOSE-BINDING PERIPLASMIC PROTEIN"/>
    <property type="match status" value="1"/>
</dbReference>
<evidence type="ECO:0000256" key="4">
    <source>
        <dbReference type="SAM" id="SignalP"/>
    </source>
</evidence>
<keyword evidence="6" id="KW-0762">Sugar transport</keyword>
<comment type="subcellular location">
    <subcellularLocation>
        <location evidence="1">Cell envelope</location>
    </subcellularLocation>
</comment>
<dbReference type="InterPro" id="IPR025997">
    <property type="entry name" value="SBP_2_dom"/>
</dbReference>
<feature type="domain" description="Periplasmic binding protein" evidence="5">
    <location>
        <begin position="59"/>
        <end position="324"/>
    </location>
</feature>
<evidence type="ECO:0000256" key="2">
    <source>
        <dbReference type="ARBA" id="ARBA00022729"/>
    </source>
</evidence>
<dbReference type="Gene3D" id="3.40.50.2300">
    <property type="match status" value="2"/>
</dbReference>
<proteinExistence type="predicted"/>
<keyword evidence="6" id="KW-0813">Transport</keyword>
<evidence type="ECO:0000256" key="1">
    <source>
        <dbReference type="ARBA" id="ARBA00004196"/>
    </source>
</evidence>
<feature type="region of interest" description="Disordered" evidence="3">
    <location>
        <begin position="26"/>
        <end position="52"/>
    </location>
</feature>
<dbReference type="InterPro" id="IPR050555">
    <property type="entry name" value="Bact_Solute-Bind_Prot2"/>
</dbReference>
<evidence type="ECO:0000313" key="6">
    <source>
        <dbReference type="EMBL" id="MBP2071534.1"/>
    </source>
</evidence>
<dbReference type="Proteomes" id="UP001166402">
    <property type="component" value="Unassembled WGS sequence"/>
</dbReference>
<dbReference type="EMBL" id="JAGGLT010000009">
    <property type="protein sequence ID" value="MBP2071534.1"/>
    <property type="molecule type" value="Genomic_DNA"/>
</dbReference>
<dbReference type="PROSITE" id="PS51257">
    <property type="entry name" value="PROKAR_LIPOPROTEIN"/>
    <property type="match status" value="1"/>
</dbReference>
<organism evidence="6 7">
    <name type="scientific">Thermoanaerobacterium butyriciformans</name>
    <dbReference type="NCBI Taxonomy" id="1702242"/>
    <lineage>
        <taxon>Bacteria</taxon>
        <taxon>Bacillati</taxon>
        <taxon>Bacillota</taxon>
        <taxon>Clostridia</taxon>
        <taxon>Thermoanaerobacterales</taxon>
        <taxon>Thermoanaerobacteraceae</taxon>
        <taxon>Thermoanaerobacterium</taxon>
    </lineage>
</organism>
<feature type="signal peptide" evidence="4">
    <location>
        <begin position="1"/>
        <end position="21"/>
    </location>
</feature>
<name>A0ABS4ND01_9THEO</name>
<protein>
    <submittedName>
        <fullName evidence="6">Multiple sugar transport system substrate-binding protein</fullName>
    </submittedName>
</protein>
<dbReference type="InterPro" id="IPR028082">
    <property type="entry name" value="Peripla_BP_I"/>
</dbReference>
<gene>
    <name evidence="6" type="ORF">J2Z80_001054</name>
</gene>
<comment type="caution">
    <text evidence="6">The sequence shown here is derived from an EMBL/GenBank/DDBJ whole genome shotgun (WGS) entry which is preliminary data.</text>
</comment>